<dbReference type="AlphaFoldDB" id="I7A5A6"/>
<evidence type="ECO:0000256" key="1">
    <source>
        <dbReference type="ARBA" id="ARBA00001282"/>
    </source>
</evidence>
<evidence type="ECO:0000256" key="6">
    <source>
        <dbReference type="ARBA" id="ARBA00023229"/>
    </source>
</evidence>
<dbReference type="PATRIC" id="fig|1191523.3.peg.1944"/>
<dbReference type="OrthoDB" id="9806837at2"/>
<dbReference type="Gene3D" id="3.90.550.10">
    <property type="entry name" value="Spore Coat Polysaccharide Biosynthesis Protein SpsA, Chain A"/>
    <property type="match status" value="1"/>
</dbReference>
<dbReference type="HAMAP" id="MF_00108">
    <property type="entry name" value="IspD"/>
    <property type="match status" value="1"/>
</dbReference>
<comment type="function">
    <text evidence="7">Catalyzes the formation of 4-diphosphocytidyl-2-C-methyl-D-erythritol from CTP and 2-C-methyl-D-erythritol 4-phosphate (MEP).</text>
</comment>
<gene>
    <name evidence="7" type="primary">ispD</name>
    <name evidence="8" type="ordered locus">MROS_1833</name>
</gene>
<dbReference type="SUPFAM" id="SSF53448">
    <property type="entry name" value="Nucleotide-diphospho-sugar transferases"/>
    <property type="match status" value="1"/>
</dbReference>
<dbReference type="PROSITE" id="PS01295">
    <property type="entry name" value="ISPD"/>
    <property type="match status" value="1"/>
</dbReference>
<dbReference type="GO" id="GO:0050518">
    <property type="term" value="F:2-C-methyl-D-erythritol 4-phosphate cytidylyltransferase activity"/>
    <property type="evidence" value="ECO:0007669"/>
    <property type="project" value="UniProtKB-UniRule"/>
</dbReference>
<proteinExistence type="inferred from homology"/>
<dbReference type="eggNOG" id="COG1211">
    <property type="taxonomic scope" value="Bacteria"/>
</dbReference>
<feature type="site" description="Transition state stabilizer" evidence="7">
    <location>
        <position position="22"/>
    </location>
</feature>
<evidence type="ECO:0000256" key="2">
    <source>
        <dbReference type="ARBA" id="ARBA00004787"/>
    </source>
</evidence>
<comment type="similarity">
    <text evidence="3 7">Belongs to the IspD/TarI cytidylyltransferase family. IspD subfamily.</text>
</comment>
<feature type="site" description="Positions MEP for the nucleophilic attack" evidence="7">
    <location>
        <position position="210"/>
    </location>
</feature>
<evidence type="ECO:0000313" key="9">
    <source>
        <dbReference type="Proteomes" id="UP000009011"/>
    </source>
</evidence>
<evidence type="ECO:0000256" key="4">
    <source>
        <dbReference type="ARBA" id="ARBA00022679"/>
    </source>
</evidence>
<dbReference type="Proteomes" id="UP000009011">
    <property type="component" value="Chromosome"/>
</dbReference>
<feature type="site" description="Positions MEP for the nucleophilic attack" evidence="7">
    <location>
        <position position="154"/>
    </location>
</feature>
<evidence type="ECO:0000256" key="5">
    <source>
        <dbReference type="ARBA" id="ARBA00022695"/>
    </source>
</evidence>
<name>I7A5A6_MELRP</name>
<dbReference type="InterPro" id="IPR034683">
    <property type="entry name" value="IspD/TarI"/>
</dbReference>
<dbReference type="PANTHER" id="PTHR32125:SF8">
    <property type="entry name" value="RIBITOL-5-PHOSPHATE CYTIDYLYLTRANSFERASE"/>
    <property type="match status" value="1"/>
</dbReference>
<dbReference type="PANTHER" id="PTHR32125">
    <property type="entry name" value="2-C-METHYL-D-ERYTHRITOL 4-PHOSPHATE CYTIDYLYLTRANSFERASE, CHLOROPLASTIC"/>
    <property type="match status" value="1"/>
</dbReference>
<dbReference type="Pfam" id="PF01128">
    <property type="entry name" value="IspD"/>
    <property type="match status" value="1"/>
</dbReference>
<comment type="catalytic activity">
    <reaction evidence="1 7">
        <text>2-C-methyl-D-erythritol 4-phosphate + CTP + H(+) = 4-CDP-2-C-methyl-D-erythritol + diphosphate</text>
        <dbReference type="Rhea" id="RHEA:13429"/>
        <dbReference type="ChEBI" id="CHEBI:15378"/>
        <dbReference type="ChEBI" id="CHEBI:33019"/>
        <dbReference type="ChEBI" id="CHEBI:37563"/>
        <dbReference type="ChEBI" id="CHEBI:57823"/>
        <dbReference type="ChEBI" id="CHEBI:58262"/>
        <dbReference type="EC" id="2.7.7.60"/>
    </reaction>
</comment>
<dbReference type="CDD" id="cd02516">
    <property type="entry name" value="CDP-ME_synthetase"/>
    <property type="match status" value="1"/>
</dbReference>
<keyword evidence="9" id="KW-1185">Reference proteome</keyword>
<dbReference type="RefSeq" id="WP_014856498.1">
    <property type="nucleotide sequence ID" value="NC_018178.1"/>
</dbReference>
<dbReference type="GO" id="GO:0019288">
    <property type="term" value="P:isopentenyl diphosphate biosynthetic process, methylerythritol 4-phosphate pathway"/>
    <property type="evidence" value="ECO:0007669"/>
    <property type="project" value="UniProtKB-UniRule"/>
</dbReference>
<dbReference type="UniPathway" id="UPA00056">
    <property type="reaction ID" value="UER00093"/>
</dbReference>
<dbReference type="InterPro" id="IPR029044">
    <property type="entry name" value="Nucleotide-diphossugar_trans"/>
</dbReference>
<dbReference type="NCBIfam" id="TIGR00453">
    <property type="entry name" value="ispD"/>
    <property type="match status" value="1"/>
</dbReference>
<organism evidence="8 9">
    <name type="scientific">Melioribacter roseus (strain DSM 23840 / JCM 17771 / VKM B-2668 / P3M-2)</name>
    <dbReference type="NCBI Taxonomy" id="1191523"/>
    <lineage>
        <taxon>Bacteria</taxon>
        <taxon>Pseudomonadati</taxon>
        <taxon>Ignavibacteriota</taxon>
        <taxon>Ignavibacteria</taxon>
        <taxon>Ignavibacteriales</taxon>
        <taxon>Melioribacteraceae</taxon>
        <taxon>Melioribacter</taxon>
    </lineage>
</organism>
<dbReference type="EC" id="2.7.7.60" evidence="7"/>
<keyword evidence="4 7" id="KW-0808">Transferase</keyword>
<keyword evidence="6 7" id="KW-0414">Isoprene biosynthesis</keyword>
<dbReference type="KEGG" id="mro:MROS_1833"/>
<keyword evidence="5 7" id="KW-0548">Nucleotidyltransferase</keyword>
<dbReference type="InterPro" id="IPR050088">
    <property type="entry name" value="IspD/TarI_cytidylyltransf_bact"/>
</dbReference>
<dbReference type="HOGENOM" id="CLU_061281_2_2_10"/>
<evidence type="ECO:0000313" key="8">
    <source>
        <dbReference type="EMBL" id="AFN75066.1"/>
    </source>
</evidence>
<comment type="pathway">
    <text evidence="2 7">Isoprenoid biosynthesis; isopentenyl diphosphate biosynthesis via DXP pathway; isopentenyl diphosphate from 1-deoxy-D-xylulose 5-phosphate: step 2/6.</text>
</comment>
<dbReference type="EMBL" id="CP003557">
    <property type="protein sequence ID" value="AFN75066.1"/>
    <property type="molecule type" value="Genomic_DNA"/>
</dbReference>
<reference evidence="8 9" key="1">
    <citation type="journal article" date="2013" name="PLoS ONE">
        <title>Genomic analysis of Melioribacter roseus, facultatively anaerobic organotrophic bacterium representing a novel deep lineage within Bacteriodetes/Chlorobi group.</title>
        <authorList>
            <person name="Kadnikov V.V."/>
            <person name="Mardanov A.V."/>
            <person name="Podosokorskaya O.A."/>
            <person name="Gavrilov S.N."/>
            <person name="Kublanov I.V."/>
            <person name="Beletsky A.V."/>
            <person name="Bonch-Osmolovskaya E.A."/>
            <person name="Ravin N.V."/>
        </authorList>
    </citation>
    <scope>NUCLEOTIDE SEQUENCE [LARGE SCALE GENOMIC DNA]</scope>
    <source>
        <strain evidence="9">JCM 17771 / P3M-2</strain>
    </source>
</reference>
<dbReference type="STRING" id="1191523.MROS_1833"/>
<dbReference type="InterPro" id="IPR018294">
    <property type="entry name" value="ISPD_synthase_CS"/>
</dbReference>
<dbReference type="FunFam" id="3.90.550.10:FF:000003">
    <property type="entry name" value="2-C-methyl-D-erythritol 4-phosphate cytidylyltransferase"/>
    <property type="match status" value="1"/>
</dbReference>
<evidence type="ECO:0000256" key="7">
    <source>
        <dbReference type="HAMAP-Rule" id="MF_00108"/>
    </source>
</evidence>
<feature type="site" description="Transition state stabilizer" evidence="7">
    <location>
        <position position="15"/>
    </location>
</feature>
<accession>I7A5A6</accession>
<dbReference type="InterPro" id="IPR001228">
    <property type="entry name" value="IspD"/>
</dbReference>
<sequence length="230" mass="25625">MKVYAIIPAGGTGTRINAPVPKQFIRVNGKEIIAYTLEKFQKSSIINKIIVAAHKDYIGKLKEIRNKYGFDKLNDIIPGGTERQYSVYNALLSIDDASDDDIVIVHDAVRPLVSEVILTSSVNAAKEFGCFVTAVKAKDTLIKGGEFVNSYADRSKYYYAQTPQGARYGIFKEAFKRAETENFLGTDESMLFHRNGNKVKIVEGSSLNFKITTGDDLKLFEQLLKTGEHL</sequence>
<evidence type="ECO:0000256" key="3">
    <source>
        <dbReference type="ARBA" id="ARBA00009789"/>
    </source>
</evidence>
<dbReference type="NCBIfam" id="NF001183">
    <property type="entry name" value="PRK00155.1-3"/>
    <property type="match status" value="1"/>
</dbReference>
<protein>
    <recommendedName>
        <fullName evidence="7">2-C-methyl-D-erythritol 4-phosphate cytidylyltransferase</fullName>
        <ecNumber evidence="7">2.7.7.60</ecNumber>
    </recommendedName>
    <alternativeName>
        <fullName evidence="7">4-diphosphocytidyl-2C-methyl-D-erythritol synthase</fullName>
    </alternativeName>
    <alternativeName>
        <fullName evidence="7">MEP cytidylyltransferase</fullName>
        <shortName evidence="7">MCT</shortName>
    </alternativeName>
</protein>